<dbReference type="Proteomes" id="UP000324611">
    <property type="component" value="Unassembled WGS sequence"/>
</dbReference>
<reference evidence="1 2" key="2">
    <citation type="submission" date="2019-09" db="EMBL/GenBank/DDBJ databases">
        <authorList>
            <person name="Jin C."/>
        </authorList>
    </citation>
    <scope>NUCLEOTIDE SEQUENCE [LARGE SCALE GENOMIC DNA]</scope>
    <source>
        <strain evidence="1 2">BN140078</strain>
    </source>
</reference>
<organism evidence="1 2">
    <name type="scientific">Chitinophaga agrisoli</name>
    <dbReference type="NCBI Taxonomy" id="2607653"/>
    <lineage>
        <taxon>Bacteria</taxon>
        <taxon>Pseudomonadati</taxon>
        <taxon>Bacteroidota</taxon>
        <taxon>Chitinophagia</taxon>
        <taxon>Chitinophagales</taxon>
        <taxon>Chitinophagaceae</taxon>
        <taxon>Chitinophaga</taxon>
    </lineage>
</organism>
<accession>A0A5B2VV90</accession>
<keyword evidence="2" id="KW-1185">Reference proteome</keyword>
<sequence length="129" mass="14418">MKILIRDKSLTGKVAQEFELELEASTITVRELIRSRVHQEVNIFNSNRSVPYMGLVEPGAKELLLNPARSNGLRQQDPVKQAEIALKAFDNNGFLLLVDNKQCTDLNDEINLQPDTTISFIKLTPLVGG</sequence>
<protein>
    <submittedName>
        <fullName evidence="1">Uncharacterized protein</fullName>
    </submittedName>
</protein>
<comment type="caution">
    <text evidence="1">The sequence shown here is derived from an EMBL/GenBank/DDBJ whole genome shotgun (WGS) entry which is preliminary data.</text>
</comment>
<evidence type="ECO:0000313" key="2">
    <source>
        <dbReference type="Proteomes" id="UP000324611"/>
    </source>
</evidence>
<evidence type="ECO:0000313" key="1">
    <source>
        <dbReference type="EMBL" id="KAA2243171.1"/>
    </source>
</evidence>
<proteinExistence type="predicted"/>
<dbReference type="RefSeq" id="WP_149838046.1">
    <property type="nucleotide sequence ID" value="NZ_VUOC01000002.1"/>
</dbReference>
<gene>
    <name evidence="1" type="ORF">F0L74_11695</name>
</gene>
<reference evidence="1 2" key="1">
    <citation type="submission" date="2019-09" db="EMBL/GenBank/DDBJ databases">
        <title>Chitinophaga ginsengihumi sp. nov., isolated from soil of ginseng rhizosphere.</title>
        <authorList>
            <person name="Lee J."/>
        </authorList>
    </citation>
    <scope>NUCLEOTIDE SEQUENCE [LARGE SCALE GENOMIC DNA]</scope>
    <source>
        <strain evidence="1 2">BN140078</strain>
    </source>
</reference>
<name>A0A5B2VV90_9BACT</name>
<dbReference type="EMBL" id="VUOC01000002">
    <property type="protein sequence ID" value="KAA2243171.1"/>
    <property type="molecule type" value="Genomic_DNA"/>
</dbReference>
<dbReference type="AlphaFoldDB" id="A0A5B2VV90"/>